<dbReference type="PANTHER" id="PTHR42894:SF1">
    <property type="entry name" value="N-(5'-PHOSPHORIBOSYL)ANTHRANILATE ISOMERASE"/>
    <property type="match status" value="1"/>
</dbReference>
<dbReference type="EMBL" id="UAWL01000006">
    <property type="protein sequence ID" value="SQB99326.1"/>
    <property type="molecule type" value="Genomic_DNA"/>
</dbReference>
<dbReference type="Proteomes" id="UP000250166">
    <property type="component" value="Unassembled WGS sequence"/>
</dbReference>
<keyword evidence="7 9" id="KW-0057">Aromatic amino acid biosynthesis</keyword>
<dbReference type="InterPro" id="IPR011060">
    <property type="entry name" value="RibuloseP-bd_barrel"/>
</dbReference>
<evidence type="ECO:0000256" key="1">
    <source>
        <dbReference type="ARBA" id="ARBA00001164"/>
    </source>
</evidence>
<evidence type="ECO:0000256" key="4">
    <source>
        <dbReference type="ARBA" id="ARBA00022272"/>
    </source>
</evidence>
<dbReference type="EC" id="5.3.1.24" evidence="3 9"/>
<organism evidence="11 12">
    <name type="scientific">Helicobacter fennelliae</name>
    <dbReference type="NCBI Taxonomy" id="215"/>
    <lineage>
        <taxon>Bacteria</taxon>
        <taxon>Pseudomonadati</taxon>
        <taxon>Campylobacterota</taxon>
        <taxon>Epsilonproteobacteria</taxon>
        <taxon>Campylobacterales</taxon>
        <taxon>Helicobacteraceae</taxon>
        <taxon>Helicobacter</taxon>
    </lineage>
</organism>
<dbReference type="RefSeq" id="WP_023946035.1">
    <property type="nucleotide sequence ID" value="NZ_UAWL01000006.1"/>
</dbReference>
<feature type="domain" description="N-(5'phosphoribosyl) anthranilate isomerase (PRAI)" evidence="10">
    <location>
        <begin position="4"/>
        <end position="194"/>
    </location>
</feature>
<evidence type="ECO:0000259" key="10">
    <source>
        <dbReference type="Pfam" id="PF00697"/>
    </source>
</evidence>
<dbReference type="UniPathway" id="UPA00035">
    <property type="reaction ID" value="UER00042"/>
</dbReference>
<dbReference type="GO" id="GO:0004640">
    <property type="term" value="F:phosphoribosylanthranilate isomerase activity"/>
    <property type="evidence" value="ECO:0007669"/>
    <property type="project" value="UniProtKB-UniRule"/>
</dbReference>
<protein>
    <recommendedName>
        <fullName evidence="4 9">N-(5'-phosphoribosyl)anthranilate isomerase</fullName>
        <shortName evidence="9">PRAI</shortName>
        <ecNumber evidence="3 9">5.3.1.24</ecNumber>
    </recommendedName>
</protein>
<proteinExistence type="inferred from homology"/>
<keyword evidence="6 9" id="KW-0822">Tryptophan biosynthesis</keyword>
<name>A0A2X3BJ37_9HELI</name>
<sequence>MKIKTCGLFREEDIEYANILQPDFIGFVFAKSRREVDFGMAKKLKSRLNSNIKAVGVFVDTPIELIYKALDSKIIDIVQLHGGQSAEFIADLKAKIKAKIIYVINMTNLDSIDYTKCDLVDFLLLDSAQGGSGKCFDWNLLKNIHLPKPYFLAGGINKENLAQAMAFNPYGIDVSGGLEHEGKKDFSKMKEIISRVRRYKSDIKQ</sequence>
<dbReference type="Pfam" id="PF00697">
    <property type="entry name" value="PRAI"/>
    <property type="match status" value="1"/>
</dbReference>
<evidence type="ECO:0000256" key="2">
    <source>
        <dbReference type="ARBA" id="ARBA00004664"/>
    </source>
</evidence>
<dbReference type="GO" id="GO:0016829">
    <property type="term" value="F:lyase activity"/>
    <property type="evidence" value="ECO:0007669"/>
    <property type="project" value="UniProtKB-KW"/>
</dbReference>
<dbReference type="InterPro" id="IPR044643">
    <property type="entry name" value="TrpF_fam"/>
</dbReference>
<comment type="similarity">
    <text evidence="9">Belongs to the TrpF family.</text>
</comment>
<comment type="pathway">
    <text evidence="2 9">Amino-acid biosynthesis; L-tryptophan biosynthesis; L-tryptophan from chorismate: step 3/5.</text>
</comment>
<evidence type="ECO:0000256" key="8">
    <source>
        <dbReference type="ARBA" id="ARBA00023235"/>
    </source>
</evidence>
<dbReference type="HAMAP" id="MF_00135">
    <property type="entry name" value="PRAI"/>
    <property type="match status" value="1"/>
</dbReference>
<dbReference type="CDD" id="cd00405">
    <property type="entry name" value="PRAI"/>
    <property type="match status" value="1"/>
</dbReference>
<dbReference type="AlphaFoldDB" id="A0A2X3BJ37"/>
<evidence type="ECO:0000256" key="7">
    <source>
        <dbReference type="ARBA" id="ARBA00023141"/>
    </source>
</evidence>
<evidence type="ECO:0000256" key="9">
    <source>
        <dbReference type="HAMAP-Rule" id="MF_00135"/>
    </source>
</evidence>
<dbReference type="GO" id="GO:0000162">
    <property type="term" value="P:L-tryptophan biosynthetic process"/>
    <property type="evidence" value="ECO:0007669"/>
    <property type="project" value="UniProtKB-UniRule"/>
</dbReference>
<gene>
    <name evidence="9 11" type="primary">trpF</name>
    <name evidence="11" type="ORF">NCTC13102_01690</name>
</gene>
<keyword evidence="5 9" id="KW-0028">Amino-acid biosynthesis</keyword>
<evidence type="ECO:0000256" key="3">
    <source>
        <dbReference type="ARBA" id="ARBA00012572"/>
    </source>
</evidence>
<accession>A0A2X3BJ37</accession>
<dbReference type="InterPro" id="IPR013785">
    <property type="entry name" value="Aldolase_TIM"/>
</dbReference>
<evidence type="ECO:0000313" key="11">
    <source>
        <dbReference type="EMBL" id="SQB99326.1"/>
    </source>
</evidence>
<reference evidence="11 12" key="1">
    <citation type="submission" date="2018-06" db="EMBL/GenBank/DDBJ databases">
        <authorList>
            <consortium name="Pathogen Informatics"/>
            <person name="Doyle S."/>
        </authorList>
    </citation>
    <scope>NUCLEOTIDE SEQUENCE [LARGE SCALE GENOMIC DNA]</scope>
    <source>
        <strain evidence="11 12">NCTC13102</strain>
    </source>
</reference>
<keyword evidence="11" id="KW-0456">Lyase</keyword>
<evidence type="ECO:0000256" key="5">
    <source>
        <dbReference type="ARBA" id="ARBA00022605"/>
    </source>
</evidence>
<dbReference type="SUPFAM" id="SSF51366">
    <property type="entry name" value="Ribulose-phoshate binding barrel"/>
    <property type="match status" value="1"/>
</dbReference>
<dbReference type="Gene3D" id="3.20.20.70">
    <property type="entry name" value="Aldolase class I"/>
    <property type="match status" value="1"/>
</dbReference>
<dbReference type="InterPro" id="IPR001240">
    <property type="entry name" value="PRAI_dom"/>
</dbReference>
<comment type="catalytic activity">
    <reaction evidence="1 9">
        <text>N-(5-phospho-beta-D-ribosyl)anthranilate = 1-(2-carboxyphenylamino)-1-deoxy-D-ribulose 5-phosphate</text>
        <dbReference type="Rhea" id="RHEA:21540"/>
        <dbReference type="ChEBI" id="CHEBI:18277"/>
        <dbReference type="ChEBI" id="CHEBI:58613"/>
        <dbReference type="EC" id="5.3.1.24"/>
    </reaction>
</comment>
<evidence type="ECO:0000256" key="6">
    <source>
        <dbReference type="ARBA" id="ARBA00022822"/>
    </source>
</evidence>
<keyword evidence="8 9" id="KW-0413">Isomerase</keyword>
<dbReference type="PANTHER" id="PTHR42894">
    <property type="entry name" value="N-(5'-PHOSPHORIBOSYL)ANTHRANILATE ISOMERASE"/>
    <property type="match status" value="1"/>
</dbReference>
<evidence type="ECO:0000313" key="12">
    <source>
        <dbReference type="Proteomes" id="UP000250166"/>
    </source>
</evidence>